<dbReference type="Proteomes" id="UP000324832">
    <property type="component" value="Unassembled WGS sequence"/>
</dbReference>
<organism evidence="1 2">
    <name type="scientific">Leptidea sinapis</name>
    <dbReference type="NCBI Taxonomy" id="189913"/>
    <lineage>
        <taxon>Eukaryota</taxon>
        <taxon>Metazoa</taxon>
        <taxon>Ecdysozoa</taxon>
        <taxon>Arthropoda</taxon>
        <taxon>Hexapoda</taxon>
        <taxon>Insecta</taxon>
        <taxon>Pterygota</taxon>
        <taxon>Neoptera</taxon>
        <taxon>Endopterygota</taxon>
        <taxon>Lepidoptera</taxon>
        <taxon>Glossata</taxon>
        <taxon>Ditrysia</taxon>
        <taxon>Papilionoidea</taxon>
        <taxon>Pieridae</taxon>
        <taxon>Dismorphiinae</taxon>
        <taxon>Leptidea</taxon>
    </lineage>
</organism>
<sequence>MLAPTRPIKPTYRQVALYTLAQHLGPMCTAGLTDRNVYRTSLVHNCVGK</sequence>
<evidence type="ECO:0000313" key="2">
    <source>
        <dbReference type="Proteomes" id="UP000324832"/>
    </source>
</evidence>
<name>A0A5E4QPX2_9NEOP</name>
<reference evidence="1 2" key="1">
    <citation type="submission" date="2017-07" db="EMBL/GenBank/DDBJ databases">
        <authorList>
            <person name="Talla V."/>
            <person name="Backstrom N."/>
        </authorList>
    </citation>
    <scope>NUCLEOTIDE SEQUENCE [LARGE SCALE GENOMIC DNA]</scope>
</reference>
<keyword evidence="2" id="KW-1185">Reference proteome</keyword>
<accession>A0A5E4QPX2</accession>
<protein>
    <submittedName>
        <fullName evidence="1">Uncharacterized protein</fullName>
    </submittedName>
</protein>
<dbReference type="EMBL" id="FZQP02004289">
    <property type="protein sequence ID" value="VVC99702.1"/>
    <property type="molecule type" value="Genomic_DNA"/>
</dbReference>
<evidence type="ECO:0000313" key="1">
    <source>
        <dbReference type="EMBL" id="VVC99702.1"/>
    </source>
</evidence>
<proteinExistence type="predicted"/>
<gene>
    <name evidence="1" type="ORF">LSINAPIS_LOCUS10526</name>
</gene>
<dbReference type="AlphaFoldDB" id="A0A5E4QPX2"/>